<dbReference type="InterPro" id="IPR001431">
    <property type="entry name" value="Pept_M16_Zn_BS"/>
</dbReference>
<sequence>MVKILDVLGIKTLINKIEDDASFTISVCFNTGSVNEKENEKGLSHVLEHMLFTGTNKRNNFEISEEMDFYGAKYNAYTSKEVTNYYFTSLSSKQKETTEIFFDMITDPIFPEDQIKKEKEIIFEEIRMSKDDIWSVVFEQMQENLFEGNLKYNIIGTEESVGSFTREMLIDYYKRNYTRDNLVISVSGNIDEELLINQIKTYFSKLNENKVELTFEKDELKKTDYREKKEINQVNVYILTKNNVKDRSLKDYYIDICLEMIIGDGFSSRLFQEIREKRSLAYSVNAMNFDYKNLKTFGVYIGTSVNKYKESLEVTLQILDNIKKEGITERELEKVKNSILSTRATAKENSKIVGRLLNMYKVFGKVFTDKEIADTLLCISVEDVNNKARILLNNFSTCVIGGIDV</sequence>
<dbReference type="RefSeq" id="WP_012858946.1">
    <property type="nucleotide sequence ID" value="NC_013515.1"/>
</dbReference>
<proteinExistence type="inferred from homology"/>
<dbReference type="Proteomes" id="UP000002072">
    <property type="component" value="Chromosome"/>
</dbReference>
<accession>D1AYM1</accession>
<dbReference type="HOGENOM" id="CLU_009902_3_2_0"/>
<comment type="similarity">
    <text evidence="1 2">Belongs to the peptidase M16 family.</text>
</comment>
<dbReference type="eggNOG" id="COG0612">
    <property type="taxonomic scope" value="Bacteria"/>
</dbReference>
<protein>
    <submittedName>
        <fullName evidence="5">Peptidase M16 domain protein</fullName>
    </submittedName>
</protein>
<dbReference type="Pfam" id="PF00675">
    <property type="entry name" value="Peptidase_M16"/>
    <property type="match status" value="1"/>
</dbReference>
<dbReference type="Pfam" id="PF05193">
    <property type="entry name" value="Peptidase_M16_C"/>
    <property type="match status" value="1"/>
</dbReference>
<dbReference type="InterPro" id="IPR050361">
    <property type="entry name" value="MPP/UQCRC_Complex"/>
</dbReference>
<feature type="domain" description="Peptidase M16 C-terminal" evidence="4">
    <location>
        <begin position="163"/>
        <end position="338"/>
    </location>
</feature>
<dbReference type="PROSITE" id="PS00143">
    <property type="entry name" value="INSULINASE"/>
    <property type="match status" value="1"/>
</dbReference>
<dbReference type="PANTHER" id="PTHR11851:SF49">
    <property type="entry name" value="MITOCHONDRIAL-PROCESSING PEPTIDASE SUBUNIT ALPHA"/>
    <property type="match status" value="1"/>
</dbReference>
<dbReference type="AlphaFoldDB" id="D1AYM1"/>
<gene>
    <name evidence="5" type="ordered locus">Smon_0931</name>
</gene>
<dbReference type="STRING" id="519441.Smon_0931"/>
<name>D1AYM1_STRM9</name>
<evidence type="ECO:0000259" key="3">
    <source>
        <dbReference type="Pfam" id="PF00675"/>
    </source>
</evidence>
<dbReference type="InterPro" id="IPR011249">
    <property type="entry name" value="Metalloenz_LuxS/M16"/>
</dbReference>
<reference evidence="5 6" key="1">
    <citation type="journal article" date="2009" name="Stand. Genomic Sci.">
        <title>Complete genome sequence of Streptobacillus moniliformis type strain (9901T).</title>
        <authorList>
            <person name="Nolan M."/>
            <person name="Gronow S."/>
            <person name="Lapidus A."/>
            <person name="Ivanova N."/>
            <person name="Copeland A."/>
            <person name="Lucas S."/>
            <person name="Del Rio T.G."/>
            <person name="Chen F."/>
            <person name="Tice H."/>
            <person name="Pitluck S."/>
            <person name="Cheng J.F."/>
            <person name="Sims D."/>
            <person name="Meincke L."/>
            <person name="Bruce D."/>
            <person name="Goodwin L."/>
            <person name="Brettin T."/>
            <person name="Han C."/>
            <person name="Detter J.C."/>
            <person name="Ovchinikova G."/>
            <person name="Pati A."/>
            <person name="Mavromatis K."/>
            <person name="Mikhailova N."/>
            <person name="Chen A."/>
            <person name="Palaniappan K."/>
            <person name="Land M."/>
            <person name="Hauser L."/>
            <person name="Chang Y.J."/>
            <person name="Jeffries C.D."/>
            <person name="Rohde M."/>
            <person name="Sproer C."/>
            <person name="Goker M."/>
            <person name="Bristow J."/>
            <person name="Eisen J.A."/>
            <person name="Markowitz V."/>
            <person name="Hugenholtz P."/>
            <person name="Kyrpides N.C."/>
            <person name="Klenk H.P."/>
            <person name="Chain P."/>
        </authorList>
    </citation>
    <scope>NUCLEOTIDE SEQUENCE [LARGE SCALE GENOMIC DNA]</scope>
    <source>
        <strain evidence="6">ATCC 14647 / DSM 12112 / NCTC 10651 / 9901</strain>
    </source>
</reference>
<dbReference type="GO" id="GO:0006508">
    <property type="term" value="P:proteolysis"/>
    <property type="evidence" value="ECO:0007669"/>
    <property type="project" value="InterPro"/>
</dbReference>
<dbReference type="KEGG" id="smf:Smon_0931"/>
<evidence type="ECO:0000256" key="1">
    <source>
        <dbReference type="ARBA" id="ARBA00007261"/>
    </source>
</evidence>
<evidence type="ECO:0000313" key="6">
    <source>
        <dbReference type="Proteomes" id="UP000002072"/>
    </source>
</evidence>
<dbReference type="Gene3D" id="3.30.830.10">
    <property type="entry name" value="Metalloenzyme, LuxS/M16 peptidase-like"/>
    <property type="match status" value="2"/>
</dbReference>
<keyword evidence="6" id="KW-1185">Reference proteome</keyword>
<dbReference type="GO" id="GO:0046872">
    <property type="term" value="F:metal ion binding"/>
    <property type="evidence" value="ECO:0007669"/>
    <property type="project" value="InterPro"/>
</dbReference>
<dbReference type="OrthoDB" id="9811314at2"/>
<dbReference type="InterPro" id="IPR011765">
    <property type="entry name" value="Pept_M16_N"/>
</dbReference>
<evidence type="ECO:0000259" key="4">
    <source>
        <dbReference type="Pfam" id="PF05193"/>
    </source>
</evidence>
<feature type="domain" description="Peptidase M16 N-terminal" evidence="3">
    <location>
        <begin position="17"/>
        <end position="157"/>
    </location>
</feature>
<dbReference type="PANTHER" id="PTHR11851">
    <property type="entry name" value="METALLOPROTEASE"/>
    <property type="match status" value="1"/>
</dbReference>
<dbReference type="InterPro" id="IPR007863">
    <property type="entry name" value="Peptidase_M16_C"/>
</dbReference>
<organism evidence="5 6">
    <name type="scientific">Streptobacillus moniliformis (strain ATCC 14647 / DSM 12112 / NCTC 10651 / 9901)</name>
    <dbReference type="NCBI Taxonomy" id="519441"/>
    <lineage>
        <taxon>Bacteria</taxon>
        <taxon>Fusobacteriati</taxon>
        <taxon>Fusobacteriota</taxon>
        <taxon>Fusobacteriia</taxon>
        <taxon>Fusobacteriales</taxon>
        <taxon>Leptotrichiaceae</taxon>
        <taxon>Streptobacillus</taxon>
    </lineage>
</organism>
<dbReference type="EMBL" id="CP001779">
    <property type="protein sequence ID" value="ACZ01397.1"/>
    <property type="molecule type" value="Genomic_DNA"/>
</dbReference>
<evidence type="ECO:0000256" key="2">
    <source>
        <dbReference type="RuleBase" id="RU004447"/>
    </source>
</evidence>
<evidence type="ECO:0000313" key="5">
    <source>
        <dbReference type="EMBL" id="ACZ01397.1"/>
    </source>
</evidence>
<dbReference type="GO" id="GO:0004222">
    <property type="term" value="F:metalloendopeptidase activity"/>
    <property type="evidence" value="ECO:0007669"/>
    <property type="project" value="InterPro"/>
</dbReference>
<dbReference type="SUPFAM" id="SSF63411">
    <property type="entry name" value="LuxS/MPP-like metallohydrolase"/>
    <property type="match status" value="2"/>
</dbReference>
<dbReference type="GeneID" id="29673127"/>